<evidence type="ECO:0000313" key="1">
    <source>
        <dbReference type="EMBL" id="KAK5971082.1"/>
    </source>
</evidence>
<dbReference type="Proteomes" id="UP001331761">
    <property type="component" value="Unassembled WGS sequence"/>
</dbReference>
<proteinExistence type="predicted"/>
<name>A0AAN8FBP5_TRICO</name>
<gene>
    <name evidence="1" type="ORF">GCK32_011472</name>
</gene>
<comment type="caution">
    <text evidence="1">The sequence shown here is derived from an EMBL/GenBank/DDBJ whole genome shotgun (WGS) entry which is preliminary data.</text>
</comment>
<reference evidence="1 2" key="1">
    <citation type="submission" date="2019-10" db="EMBL/GenBank/DDBJ databases">
        <title>Assembly and Annotation for the nematode Trichostrongylus colubriformis.</title>
        <authorList>
            <person name="Martin J."/>
        </authorList>
    </citation>
    <scope>NUCLEOTIDE SEQUENCE [LARGE SCALE GENOMIC DNA]</scope>
    <source>
        <strain evidence="1">G859</strain>
        <tissue evidence="1">Whole worm</tissue>
    </source>
</reference>
<accession>A0AAN8FBP5</accession>
<keyword evidence="2" id="KW-1185">Reference proteome</keyword>
<organism evidence="1 2">
    <name type="scientific">Trichostrongylus colubriformis</name>
    <name type="common">Black scour worm</name>
    <dbReference type="NCBI Taxonomy" id="6319"/>
    <lineage>
        <taxon>Eukaryota</taxon>
        <taxon>Metazoa</taxon>
        <taxon>Ecdysozoa</taxon>
        <taxon>Nematoda</taxon>
        <taxon>Chromadorea</taxon>
        <taxon>Rhabditida</taxon>
        <taxon>Rhabditina</taxon>
        <taxon>Rhabditomorpha</taxon>
        <taxon>Strongyloidea</taxon>
        <taxon>Trichostrongylidae</taxon>
        <taxon>Trichostrongylus</taxon>
    </lineage>
</organism>
<dbReference type="EMBL" id="WIXE01018256">
    <property type="protein sequence ID" value="KAK5971082.1"/>
    <property type="molecule type" value="Genomic_DNA"/>
</dbReference>
<evidence type="ECO:0000313" key="2">
    <source>
        <dbReference type="Proteomes" id="UP001331761"/>
    </source>
</evidence>
<protein>
    <submittedName>
        <fullName evidence="1">Uncharacterized protein</fullName>
    </submittedName>
</protein>
<sequence length="147" mass="16644">MRSPHAGCDSSYNVSAEGEGIEMLDQALSRSSDEVMIEAANIIEHNLEFMEKVEMNNDVERVQRAQWQQRCAIEKELPEALVTDLESEPKCEPGNFDKVIIRKDKKGICCVFRGKIGIHYSDSCAQFEEVEERNAYLNSIDAASVVW</sequence>
<dbReference type="AlphaFoldDB" id="A0AAN8FBP5"/>